<dbReference type="GO" id="GO:0005886">
    <property type="term" value="C:plasma membrane"/>
    <property type="evidence" value="ECO:0007669"/>
    <property type="project" value="UniProtKB-SubCell"/>
</dbReference>
<evidence type="ECO:0000256" key="4">
    <source>
        <dbReference type="ARBA" id="ARBA00022692"/>
    </source>
</evidence>
<dbReference type="GO" id="GO:0005509">
    <property type="term" value="F:calcium ion binding"/>
    <property type="evidence" value="ECO:0007669"/>
    <property type="project" value="UniProtKB-UniRule"/>
</dbReference>
<evidence type="ECO:0000313" key="17">
    <source>
        <dbReference type="RefSeq" id="XP_053541902.1"/>
    </source>
</evidence>
<dbReference type="PROSITE" id="PS50268">
    <property type="entry name" value="CADHERIN_2"/>
    <property type="match status" value="6"/>
</dbReference>
<feature type="chain" id="PRO_5039904862" evidence="14">
    <location>
        <begin position="33"/>
        <end position="807"/>
    </location>
</feature>
<reference evidence="16" key="1">
    <citation type="journal article" date="2016" name="Nat. Commun.">
        <title>The channel catfish genome sequence provides insights into the evolution of scale formation in teleosts.</title>
        <authorList>
            <person name="Liu Z."/>
            <person name="Liu S."/>
            <person name="Yao J."/>
            <person name="Bao L."/>
            <person name="Zhang J."/>
            <person name="Li Y."/>
            <person name="Jiang C."/>
            <person name="Sun L."/>
            <person name="Wang R."/>
            <person name="Zhang Y."/>
            <person name="Zhou T."/>
            <person name="Zeng Q."/>
            <person name="Fu Q."/>
            <person name="Gao S."/>
            <person name="Li N."/>
            <person name="Koren S."/>
            <person name="Jiang Y."/>
            <person name="Zimin A."/>
            <person name="Xu P."/>
            <person name="Phillippy A.M."/>
            <person name="Geng X."/>
            <person name="Song L."/>
            <person name="Sun F."/>
            <person name="Li C."/>
            <person name="Wang X."/>
            <person name="Chen A."/>
            <person name="Jin Y."/>
            <person name="Yuan Z."/>
            <person name="Yang Y."/>
            <person name="Tan S."/>
            <person name="Peatman E."/>
            <person name="Lu J."/>
            <person name="Qin Z."/>
            <person name="Dunham R."/>
            <person name="Li Z."/>
            <person name="Sonstegard T."/>
            <person name="Feng J."/>
            <person name="Danzmann R.G."/>
            <person name="Schroeder S."/>
            <person name="Scheffler B."/>
            <person name="Duke M.V."/>
            <person name="Ballard L."/>
            <person name="Kucuktas H."/>
            <person name="Kaltenboeck L."/>
            <person name="Liu H."/>
            <person name="Armbruster J."/>
            <person name="Xie Y."/>
            <person name="Kirby M.L."/>
            <person name="Tian Y."/>
            <person name="Flanagan M.E."/>
            <person name="Mu W."/>
            <person name="Waldbieser G.C."/>
        </authorList>
    </citation>
    <scope>NUCLEOTIDE SEQUENCE [LARGE SCALE GENOMIC DNA]</scope>
    <source>
        <strain evidence="16">SDA103</strain>
    </source>
</reference>
<dbReference type="Proteomes" id="UP000221080">
    <property type="component" value="Chromosome 14"/>
</dbReference>
<dbReference type="GO" id="GO:0009653">
    <property type="term" value="P:anatomical structure morphogenesis"/>
    <property type="evidence" value="ECO:0007669"/>
    <property type="project" value="UniProtKB-ARBA"/>
</dbReference>
<dbReference type="FunFam" id="2.60.40.60:FF:000129">
    <property type="entry name" value="protocadherin alpha-C2 isoform X1"/>
    <property type="match status" value="1"/>
</dbReference>
<dbReference type="InterPro" id="IPR013164">
    <property type="entry name" value="Cadherin_N"/>
</dbReference>
<keyword evidence="16" id="KW-1185">Reference proteome</keyword>
<keyword evidence="6" id="KW-0677">Repeat</keyword>
<evidence type="ECO:0000256" key="10">
    <source>
        <dbReference type="ARBA" id="ARBA00023136"/>
    </source>
</evidence>
<keyword evidence="3" id="KW-1003">Cell membrane</keyword>
<evidence type="ECO:0000256" key="11">
    <source>
        <dbReference type="ARBA" id="ARBA00023180"/>
    </source>
</evidence>
<keyword evidence="7 12" id="KW-0106">Calcium</keyword>
<feature type="transmembrane region" description="Helical" evidence="13">
    <location>
        <begin position="689"/>
        <end position="714"/>
    </location>
</feature>
<feature type="domain" description="Cadherin" evidence="15">
    <location>
        <begin position="137"/>
        <end position="245"/>
    </location>
</feature>
<dbReference type="InterPro" id="IPR015919">
    <property type="entry name" value="Cadherin-like_sf"/>
</dbReference>
<feature type="domain" description="Cadherin" evidence="15">
    <location>
        <begin position="455"/>
        <end position="564"/>
    </location>
</feature>
<dbReference type="Pfam" id="PF08266">
    <property type="entry name" value="Cadherin_2"/>
    <property type="match status" value="1"/>
</dbReference>
<comment type="subcellular location">
    <subcellularLocation>
        <location evidence="2">Cell membrane</location>
        <topology evidence="2">Single-pass type I membrane protein</topology>
    </subcellularLocation>
</comment>
<keyword evidence="11" id="KW-0325">Glycoprotein</keyword>
<organism evidence="16 17">
    <name type="scientific">Ictalurus punctatus</name>
    <name type="common">Channel catfish</name>
    <name type="synonym">Silurus punctatus</name>
    <dbReference type="NCBI Taxonomy" id="7998"/>
    <lineage>
        <taxon>Eukaryota</taxon>
        <taxon>Metazoa</taxon>
        <taxon>Chordata</taxon>
        <taxon>Craniata</taxon>
        <taxon>Vertebrata</taxon>
        <taxon>Euteleostomi</taxon>
        <taxon>Actinopterygii</taxon>
        <taxon>Neopterygii</taxon>
        <taxon>Teleostei</taxon>
        <taxon>Ostariophysi</taxon>
        <taxon>Siluriformes</taxon>
        <taxon>Ictaluridae</taxon>
        <taxon>Ictalurus</taxon>
    </lineage>
</organism>
<dbReference type="InterPro" id="IPR002126">
    <property type="entry name" value="Cadherin-like_dom"/>
</dbReference>
<evidence type="ECO:0000256" key="1">
    <source>
        <dbReference type="ARBA" id="ARBA00003436"/>
    </source>
</evidence>
<evidence type="ECO:0000313" key="16">
    <source>
        <dbReference type="Proteomes" id="UP000221080"/>
    </source>
</evidence>
<dbReference type="CDD" id="cd11304">
    <property type="entry name" value="Cadherin_repeat"/>
    <property type="match status" value="6"/>
</dbReference>
<dbReference type="FunFam" id="2.60.40.60:FF:000001">
    <property type="entry name" value="Protocadherin alpha 2"/>
    <property type="match status" value="1"/>
</dbReference>
<evidence type="ECO:0000256" key="7">
    <source>
        <dbReference type="ARBA" id="ARBA00022837"/>
    </source>
</evidence>
<dbReference type="InterPro" id="IPR050174">
    <property type="entry name" value="Protocadherin/Cadherin-CA"/>
</dbReference>
<dbReference type="InterPro" id="IPR032455">
    <property type="entry name" value="Cadherin_C"/>
</dbReference>
<feature type="domain" description="Cadherin" evidence="15">
    <location>
        <begin position="246"/>
        <end position="349"/>
    </location>
</feature>
<evidence type="ECO:0000256" key="5">
    <source>
        <dbReference type="ARBA" id="ARBA00022729"/>
    </source>
</evidence>
<dbReference type="Pfam" id="PF00028">
    <property type="entry name" value="Cadherin"/>
    <property type="match status" value="5"/>
</dbReference>
<dbReference type="SMART" id="SM00112">
    <property type="entry name" value="CA"/>
    <property type="match status" value="6"/>
</dbReference>
<dbReference type="FunFam" id="2.60.40.60:FF:000002">
    <property type="entry name" value="Protocadherin alpha 2"/>
    <property type="match status" value="1"/>
</dbReference>
<keyword evidence="9 13" id="KW-1133">Transmembrane helix</keyword>
<dbReference type="AlphaFoldDB" id="A0A9F7RSI3"/>
<dbReference type="KEGG" id="ipu:128634954"/>
<dbReference type="GeneID" id="128634954"/>
<dbReference type="PROSITE" id="PS00232">
    <property type="entry name" value="CADHERIN_1"/>
    <property type="match status" value="2"/>
</dbReference>
<evidence type="ECO:0000256" key="13">
    <source>
        <dbReference type="SAM" id="Phobius"/>
    </source>
</evidence>
<dbReference type="OrthoDB" id="6252479at2759"/>
<keyword evidence="5 14" id="KW-0732">Signal</keyword>
<dbReference type="RefSeq" id="XP_053541902.1">
    <property type="nucleotide sequence ID" value="XM_053685927.1"/>
</dbReference>
<dbReference type="FunFam" id="2.60.40.60:FF:000004">
    <property type="entry name" value="Protocadherin 1 gamma 2"/>
    <property type="match status" value="1"/>
</dbReference>
<keyword evidence="10 13" id="KW-0472">Membrane</keyword>
<name>A0A9F7RSI3_ICTPU</name>
<protein>
    <submittedName>
        <fullName evidence="17">Protocadherin gamma-A11-like</fullName>
    </submittedName>
</protein>
<dbReference type="FunFam" id="2.60.40.60:FF:000006">
    <property type="entry name" value="Protocadherin alpha 2"/>
    <property type="match status" value="1"/>
</dbReference>
<evidence type="ECO:0000256" key="12">
    <source>
        <dbReference type="PROSITE-ProRule" id="PRU00043"/>
    </source>
</evidence>
<reference evidence="17" key="2">
    <citation type="submission" date="2025-08" db="UniProtKB">
        <authorList>
            <consortium name="RefSeq"/>
        </authorList>
    </citation>
    <scope>IDENTIFICATION</scope>
    <source>
        <tissue evidence="17">Blood</tissue>
    </source>
</reference>
<keyword evidence="8" id="KW-0130">Cell adhesion</keyword>
<dbReference type="PRINTS" id="PR00205">
    <property type="entry name" value="CADHERIN"/>
</dbReference>
<dbReference type="FunFam" id="2.60.40.60:FF:000018">
    <property type="entry name" value="Protocadherin gamma c3"/>
    <property type="match status" value="1"/>
</dbReference>
<evidence type="ECO:0000256" key="6">
    <source>
        <dbReference type="ARBA" id="ARBA00022737"/>
    </source>
</evidence>
<feature type="signal peptide" evidence="14">
    <location>
        <begin position="1"/>
        <end position="32"/>
    </location>
</feature>
<dbReference type="Gene3D" id="2.60.40.60">
    <property type="entry name" value="Cadherins"/>
    <property type="match status" value="6"/>
</dbReference>
<evidence type="ECO:0000256" key="9">
    <source>
        <dbReference type="ARBA" id="ARBA00022989"/>
    </source>
</evidence>
<dbReference type="SUPFAM" id="SSF49313">
    <property type="entry name" value="Cadherin-like"/>
    <property type="match status" value="6"/>
</dbReference>
<evidence type="ECO:0000256" key="3">
    <source>
        <dbReference type="ARBA" id="ARBA00022475"/>
    </source>
</evidence>
<dbReference type="GO" id="GO:0007156">
    <property type="term" value="P:homophilic cell adhesion via plasma membrane adhesion molecules"/>
    <property type="evidence" value="ECO:0007669"/>
    <property type="project" value="InterPro"/>
</dbReference>
<feature type="domain" description="Cadherin" evidence="15">
    <location>
        <begin position="350"/>
        <end position="454"/>
    </location>
</feature>
<dbReference type="Pfam" id="PF16492">
    <property type="entry name" value="Cadherin_C_2"/>
    <property type="match status" value="1"/>
</dbReference>
<proteinExistence type="predicted"/>
<keyword evidence="4 13" id="KW-0812">Transmembrane</keyword>
<gene>
    <name evidence="17" type="primary">LOC128634954</name>
</gene>
<sequence length="807" mass="89017">MDIITMFWRIQPALQRLLILLLCVGFQPIIDAQVRYSIPEEMQPGSLIGDLSKDLGLSIGRIKSGRTRIVTEEINDLVHFQPDKGILSVKKRIDREELCGQTSPCSFSFEVVLENPMELFSVTVEILDINDNSPAFSTKEIILDISESSAVGAQFILGGAIDPDVGINTLQRYSLKPTSHFSLKEQTHSDGSKYAEMVLNRPLDREQQAEVKLTLTAADGGSPPRTGTVSIRVIVQDANDNAPIFTQAVYKASVVENSARGTLVAIVLATDEDEGMFGHVTYYLDQISHAGQVFSLNPNNGEIRIEGEVDFEKIKQYQLNVIAKDTGSLSNSCKVIIEVIDKNDNIPVIALTSFSNSIPEDSPPETTVAIINVKDADSGKNGLINCTISRSVPFKIKSSLVNYYTLITDGILDREAISEYNVTITAADQGTPSLYSNKILLVRVTDVNDNKPVFDQNVYSAFIPENNSPGFSIISIHASDADSNQNARISYYLEDMQLNGEPLSSILSINAETGVVYTLRSFDYEKIKMLQFYVNAQDGGTPALSSSAQIKVQIQDQNDNAPQILYPVQTGGSVVAEMVPRSADVGYLVTKVVAVDVDSGQNAWLSYKLQKATDRALFEVGLQNGEIRTVRQVTDKDAVKQKLTVVVEDNGQPSRSATVNVNVAVADTFPEVLSEFTDFTHDKEYNENLTFYLVLALAAVSILFITCLVVIISVKIYRWRQSRMYLQSHLPVIPYYPPRYADSVGTGTHQHLYNYEIYRTTDSRKDNATFSEPNSQSLMSVYSAGADTLPKDRLDSDDSEVSNTLVS</sequence>
<evidence type="ECO:0000256" key="2">
    <source>
        <dbReference type="ARBA" id="ARBA00004251"/>
    </source>
</evidence>
<evidence type="ECO:0000256" key="14">
    <source>
        <dbReference type="SAM" id="SignalP"/>
    </source>
</evidence>
<feature type="domain" description="Cadherin" evidence="15">
    <location>
        <begin position="579"/>
        <end position="676"/>
    </location>
</feature>
<dbReference type="InterPro" id="IPR020894">
    <property type="entry name" value="Cadherin_CS"/>
</dbReference>
<accession>A0A9F7RSI3</accession>
<evidence type="ECO:0000259" key="15">
    <source>
        <dbReference type="PROSITE" id="PS50268"/>
    </source>
</evidence>
<dbReference type="PANTHER" id="PTHR24028">
    <property type="entry name" value="CADHERIN-87A"/>
    <property type="match status" value="1"/>
</dbReference>
<evidence type="ECO:0000256" key="8">
    <source>
        <dbReference type="ARBA" id="ARBA00022889"/>
    </source>
</evidence>
<comment type="function">
    <text evidence="1">Potential calcium-dependent cell-adhesion protein. May be involved in the establishment and maintenance of specific neuronal connections in the brain.</text>
</comment>
<feature type="domain" description="Cadherin" evidence="15">
    <location>
        <begin position="30"/>
        <end position="136"/>
    </location>
</feature>
<dbReference type="PANTHER" id="PTHR24028:SF296">
    <property type="entry name" value="PROTOCADHERIN 1 GAMMA 11 PRECURSOR-RELATED"/>
    <property type="match status" value="1"/>
</dbReference>